<dbReference type="PROSITE" id="PS50180">
    <property type="entry name" value="GAE"/>
    <property type="match status" value="1"/>
</dbReference>
<comment type="subunit">
    <text evidence="9">Adaptor protein complex 1 (AP-1) is a heterotetramer composed of two large adaptins (gamma-type subunit APL4 and beta-type subunit APL2), a medium adaptin (mu-type subunit APM1) and a small adaptin (sigma-type subunit APS1). AP-1 interacts with clathrin.</text>
</comment>
<dbReference type="PANTHER" id="PTHR22780">
    <property type="entry name" value="ADAPTIN, ALPHA/GAMMA/EPSILON"/>
    <property type="match status" value="1"/>
</dbReference>
<evidence type="ECO:0000256" key="6">
    <source>
        <dbReference type="ARBA" id="ARBA00023034"/>
    </source>
</evidence>
<keyword evidence="6 10" id="KW-0333">Golgi apparatus</keyword>
<evidence type="ECO:0000256" key="5">
    <source>
        <dbReference type="ARBA" id="ARBA00022927"/>
    </source>
</evidence>
<keyword evidence="8 10" id="KW-0968">Cytoplasmic vesicle</keyword>
<dbReference type="GO" id="GO:0016482">
    <property type="term" value="P:cytosolic transport"/>
    <property type="evidence" value="ECO:0007669"/>
    <property type="project" value="UniProtKB-ARBA"/>
</dbReference>
<dbReference type="OMA" id="AICAMRI"/>
<dbReference type="Pfam" id="PF02883">
    <property type="entry name" value="Alpha_adaptinC2"/>
    <property type="match status" value="1"/>
</dbReference>
<evidence type="ECO:0000256" key="2">
    <source>
        <dbReference type="ARBA" id="ARBA00004555"/>
    </source>
</evidence>
<evidence type="ECO:0000256" key="4">
    <source>
        <dbReference type="ARBA" id="ARBA00022448"/>
    </source>
</evidence>
<evidence type="ECO:0000256" key="10">
    <source>
        <dbReference type="PIRNR" id="PIRNR037094"/>
    </source>
</evidence>
<gene>
    <name evidence="12" type="ORF">MSYG_0059</name>
</gene>
<dbReference type="SMART" id="SM00809">
    <property type="entry name" value="Alpha_adaptinC2"/>
    <property type="match status" value="1"/>
</dbReference>
<dbReference type="InterPro" id="IPR050840">
    <property type="entry name" value="Adaptor_Complx_Large_Subunit"/>
</dbReference>
<comment type="similarity">
    <text evidence="3 10">Belongs to the adaptor complexes large subunit family.</text>
</comment>
<dbReference type="InterPro" id="IPR008152">
    <property type="entry name" value="Clathrin_a/b/g-adaptin_app_Ig"/>
</dbReference>
<dbReference type="InterPro" id="IPR016024">
    <property type="entry name" value="ARM-type_fold"/>
</dbReference>
<keyword evidence="5 10" id="KW-0653">Protein transport</keyword>
<keyword evidence="4 10" id="KW-0813">Transport</keyword>
<dbReference type="Pfam" id="PF01602">
    <property type="entry name" value="Adaptin_N"/>
    <property type="match status" value="1"/>
</dbReference>
<evidence type="ECO:0000313" key="12">
    <source>
        <dbReference type="EMBL" id="SHO75728.1"/>
    </source>
</evidence>
<feature type="domain" description="GAE" evidence="11">
    <location>
        <begin position="718"/>
        <end position="827"/>
    </location>
</feature>
<organism evidence="12 13">
    <name type="scientific">Malassezia sympodialis (strain ATCC 42132)</name>
    <name type="common">Atopic eczema-associated yeast</name>
    <dbReference type="NCBI Taxonomy" id="1230383"/>
    <lineage>
        <taxon>Eukaryota</taxon>
        <taxon>Fungi</taxon>
        <taxon>Dikarya</taxon>
        <taxon>Basidiomycota</taxon>
        <taxon>Ustilaginomycotina</taxon>
        <taxon>Malasseziomycetes</taxon>
        <taxon>Malasseziales</taxon>
        <taxon>Malasseziaceae</taxon>
        <taxon>Malassezia</taxon>
    </lineage>
</organism>
<dbReference type="Gene3D" id="2.60.40.1230">
    <property type="match status" value="1"/>
</dbReference>
<evidence type="ECO:0000256" key="7">
    <source>
        <dbReference type="ARBA" id="ARBA00023136"/>
    </source>
</evidence>
<dbReference type="InterPro" id="IPR002553">
    <property type="entry name" value="Clathrin/coatomer_adapt-like_N"/>
</dbReference>
<protein>
    <recommendedName>
        <fullName evidence="10">AP-1 complex subunit gamma</fullName>
    </recommendedName>
</protein>
<keyword evidence="13" id="KW-1185">Reference proteome</keyword>
<dbReference type="FunFam" id="1.25.10.10:FF:000030">
    <property type="entry name" value="AP-1 complex subunit gamma"/>
    <property type="match status" value="1"/>
</dbReference>
<dbReference type="Gene3D" id="1.25.10.10">
    <property type="entry name" value="Leucine-rich Repeat Variant"/>
    <property type="match status" value="1"/>
</dbReference>
<reference evidence="13" key="1">
    <citation type="journal article" date="2017" name="Nucleic Acids Res.">
        <title>Proteogenomics produces comprehensive and highly accurate protein-coding gene annotation in a complete genome assembly of Malassezia sympodialis.</title>
        <authorList>
            <person name="Zhu Y."/>
            <person name="Engstroem P.G."/>
            <person name="Tellgren-Roth C."/>
            <person name="Baudo C.D."/>
            <person name="Kennell J.C."/>
            <person name="Sun S."/>
            <person name="Billmyre R.B."/>
            <person name="Schroeder M.S."/>
            <person name="Andersson A."/>
            <person name="Holm T."/>
            <person name="Sigurgeirsson B."/>
            <person name="Wu G."/>
            <person name="Sankaranarayanan S.R."/>
            <person name="Siddharthan R."/>
            <person name="Sanyal K."/>
            <person name="Lundeberg J."/>
            <person name="Nystedt B."/>
            <person name="Boekhout T."/>
            <person name="Dawson T.L. Jr."/>
            <person name="Heitman J."/>
            <person name="Scheynius A."/>
            <person name="Lehtioe J."/>
        </authorList>
    </citation>
    <scope>NUCLEOTIDE SEQUENCE [LARGE SCALE GENOMIC DNA]</scope>
    <source>
        <strain evidence="13">ATCC 42132</strain>
    </source>
</reference>
<evidence type="ECO:0000256" key="9">
    <source>
        <dbReference type="ARBA" id="ARBA00062546"/>
    </source>
</evidence>
<accession>A0A1M7ZZW5</accession>
<dbReference type="SUPFAM" id="SSF49348">
    <property type="entry name" value="Clathrin adaptor appendage domain"/>
    <property type="match status" value="1"/>
</dbReference>
<dbReference type="Proteomes" id="UP000186303">
    <property type="component" value="Chromosome 1"/>
</dbReference>
<dbReference type="STRING" id="1230383.A0A1M7ZZW5"/>
<sequence length="827" mass="90643">MSTFFQKQQQVAALDPRLGSLMASAGLYNLRSLIKGVRACKTLADERALLQKESAAIRTSFKDDDVYMRYTNLSKLLYIHMLGYPAHFGQMECLKLVASPRFTDKRLGYLGIMLLLDENAQVLMLVTNGLKNDMNHSNMYIVGLALCTFANIASEEMSRDLCNEIEKLMGSSNSYIRKKAALCAMRIVRRVPDLVDHFRERTLQLLSDKSHGVKLCALSLAIQMCEMDRGCIDLFRRATTPLVATLRTLLTTSFSPEHDVAGVTDPFLQTKILRFLRILGRDSVEVSDTINDILAQVATNTDGSKTVGNSILYECVLTILEIKSDAGLRVMAINILGKFLGNTDNNIRYVALNTLIKVVSIDTNAVQRHRGIILECLRDADISIRRRALELTYTLINESTVLALMEELLSFLHVADNEFKLGLTTRIGMATERFAPTPRWHIDTMLQVLRLAGNYIRDDVLASFLRLVANTSELHAYTVQKLYMALHDDLSQTGQTLAAVWATGEYGDILFDMGRITRDGATYEVSPRAVIDLLASLLESVYATESIREFVLTALAKLATRMPDASQQARIQSLLSGYAESIELESQKRALEYGALLQRKAIRDGVLEAMPVPAMRPIVPETVPLAQAGTTRDAGALLDMGTESVAPVQSSTAASAQTNTDLLADIFGAADTPSAAPASARAPPTSQADLLGLLDNSARPASNSVAAGMSELQLQENAEPDETEAYHAHGLRMAMAVTRSGAEASVQAIFSAPDGATIEGLTLQAAVPKTQQLQMYSLSQSRIMPGQRATQAMRVTGLGAGVIRLRMRLAYVVNGEPQRAQLDWTQP</sequence>
<dbReference type="AlphaFoldDB" id="A0A1M7ZZW5"/>
<evidence type="ECO:0000256" key="8">
    <source>
        <dbReference type="ARBA" id="ARBA00023329"/>
    </source>
</evidence>
<keyword evidence="7 10" id="KW-0472">Membrane</keyword>
<dbReference type="InterPro" id="IPR008153">
    <property type="entry name" value="GAE_dom"/>
</dbReference>
<dbReference type="InterPro" id="IPR013041">
    <property type="entry name" value="Clathrin_app_Ig-like_sf"/>
</dbReference>
<evidence type="ECO:0000259" key="11">
    <source>
        <dbReference type="PROSITE" id="PS50180"/>
    </source>
</evidence>
<dbReference type="GO" id="GO:0005829">
    <property type="term" value="C:cytosol"/>
    <property type="evidence" value="ECO:0007669"/>
    <property type="project" value="GOC"/>
</dbReference>
<dbReference type="GO" id="GO:0030121">
    <property type="term" value="C:AP-1 adaptor complex"/>
    <property type="evidence" value="ECO:0007669"/>
    <property type="project" value="InterPro"/>
</dbReference>
<dbReference type="OrthoDB" id="28053at2759"/>
<name>A0A1M7ZZW5_MALS4</name>
<dbReference type="GO" id="GO:0006886">
    <property type="term" value="P:intracellular protein transport"/>
    <property type="evidence" value="ECO:0007669"/>
    <property type="project" value="UniProtKB-UniRule"/>
</dbReference>
<dbReference type="EMBL" id="LT671821">
    <property type="protein sequence ID" value="SHO75728.1"/>
    <property type="molecule type" value="Genomic_DNA"/>
</dbReference>
<proteinExistence type="inferred from homology"/>
<dbReference type="VEuPathDB" id="FungiDB:MSYG_0059"/>
<comment type="subcellular location">
    <subcellularLocation>
        <location evidence="1">Cytoplasmic vesicle membrane</location>
    </subcellularLocation>
    <subcellularLocation>
        <location evidence="2">Golgi apparatus</location>
    </subcellularLocation>
</comment>
<dbReference type="InterPro" id="IPR017107">
    <property type="entry name" value="AP1_complex_gsu"/>
</dbReference>
<dbReference type="GO" id="GO:0016192">
    <property type="term" value="P:vesicle-mediated transport"/>
    <property type="evidence" value="ECO:0007669"/>
    <property type="project" value="InterPro"/>
</dbReference>
<dbReference type="InterPro" id="IPR011989">
    <property type="entry name" value="ARM-like"/>
</dbReference>
<evidence type="ECO:0000256" key="3">
    <source>
        <dbReference type="ARBA" id="ARBA00006613"/>
    </source>
</evidence>
<evidence type="ECO:0000256" key="1">
    <source>
        <dbReference type="ARBA" id="ARBA00004156"/>
    </source>
</evidence>
<dbReference type="SUPFAM" id="SSF48371">
    <property type="entry name" value="ARM repeat"/>
    <property type="match status" value="1"/>
</dbReference>
<dbReference type="PIRSF" id="PIRSF037094">
    <property type="entry name" value="AP1_complex_gamma"/>
    <property type="match status" value="1"/>
</dbReference>
<evidence type="ECO:0000313" key="13">
    <source>
        <dbReference type="Proteomes" id="UP000186303"/>
    </source>
</evidence>